<evidence type="ECO:0000313" key="1">
    <source>
        <dbReference type="EMBL" id="VDC94540.1"/>
    </source>
</evidence>
<gene>
    <name evidence="1" type="ORF">BOLC3T17882H</name>
</gene>
<protein>
    <submittedName>
        <fullName evidence="1">Uncharacterized protein</fullName>
    </submittedName>
</protein>
<name>A0A3P6B9N5_BRAOL</name>
<dbReference type="AlphaFoldDB" id="A0A3P6B9N5"/>
<proteinExistence type="predicted"/>
<dbReference type="EMBL" id="LR031872">
    <property type="protein sequence ID" value="VDC94540.1"/>
    <property type="molecule type" value="Genomic_DNA"/>
</dbReference>
<organism evidence="1">
    <name type="scientific">Brassica oleracea</name>
    <name type="common">Wild cabbage</name>
    <dbReference type="NCBI Taxonomy" id="3712"/>
    <lineage>
        <taxon>Eukaryota</taxon>
        <taxon>Viridiplantae</taxon>
        <taxon>Streptophyta</taxon>
        <taxon>Embryophyta</taxon>
        <taxon>Tracheophyta</taxon>
        <taxon>Spermatophyta</taxon>
        <taxon>Magnoliopsida</taxon>
        <taxon>eudicotyledons</taxon>
        <taxon>Gunneridae</taxon>
        <taxon>Pentapetalae</taxon>
        <taxon>rosids</taxon>
        <taxon>malvids</taxon>
        <taxon>Brassicales</taxon>
        <taxon>Brassicaceae</taxon>
        <taxon>Brassiceae</taxon>
        <taxon>Brassica</taxon>
    </lineage>
</organism>
<accession>A0A3P6B9N5</accession>
<sequence>MLEKLLENQERGRIEMERQLDSLSNKIDANGKALSSRLDRVVAHVKSFNNNISHMIEDQEESATPLHNANTYEAHTTYMECDFEEDAQLEDDFQHEAEEPIYESKSLSECMVDENLIIRSEEQTKTMTFMSHYANIDEEEVGFVENTLEDLGDENLVVECVEETKESLVFINELLSEEETQDPCSQGRSKG</sequence>
<reference evidence="1" key="1">
    <citation type="submission" date="2018-11" db="EMBL/GenBank/DDBJ databases">
        <authorList>
            <consortium name="Genoscope - CEA"/>
            <person name="William W."/>
        </authorList>
    </citation>
    <scope>NUCLEOTIDE SEQUENCE</scope>
</reference>